<dbReference type="Proteomes" id="UP000054560">
    <property type="component" value="Unassembled WGS sequence"/>
</dbReference>
<organism evidence="2 3">
    <name type="scientific">Sphaeroforma arctica JP610</name>
    <dbReference type="NCBI Taxonomy" id="667725"/>
    <lineage>
        <taxon>Eukaryota</taxon>
        <taxon>Ichthyosporea</taxon>
        <taxon>Ichthyophonida</taxon>
        <taxon>Sphaeroforma</taxon>
    </lineage>
</organism>
<protein>
    <submittedName>
        <fullName evidence="2">Uncharacterized protein</fullName>
    </submittedName>
</protein>
<reference evidence="2 3" key="1">
    <citation type="submission" date="2011-02" db="EMBL/GenBank/DDBJ databases">
        <title>The Genome Sequence of Sphaeroforma arctica JP610.</title>
        <authorList>
            <consortium name="The Broad Institute Genome Sequencing Platform"/>
            <person name="Russ C."/>
            <person name="Cuomo C."/>
            <person name="Young S.K."/>
            <person name="Zeng Q."/>
            <person name="Gargeya S."/>
            <person name="Alvarado L."/>
            <person name="Berlin A."/>
            <person name="Chapman S.B."/>
            <person name="Chen Z."/>
            <person name="Freedman E."/>
            <person name="Gellesch M."/>
            <person name="Goldberg J."/>
            <person name="Griggs A."/>
            <person name="Gujja S."/>
            <person name="Heilman E."/>
            <person name="Heiman D."/>
            <person name="Howarth C."/>
            <person name="Mehta T."/>
            <person name="Neiman D."/>
            <person name="Pearson M."/>
            <person name="Roberts A."/>
            <person name="Saif S."/>
            <person name="Shea T."/>
            <person name="Shenoy N."/>
            <person name="Sisk P."/>
            <person name="Stolte C."/>
            <person name="Sykes S."/>
            <person name="White J."/>
            <person name="Yandava C."/>
            <person name="Burger G."/>
            <person name="Gray M.W."/>
            <person name="Holland P.W.H."/>
            <person name="King N."/>
            <person name="Lang F.B.F."/>
            <person name="Roger A.J."/>
            <person name="Ruiz-Trillo I."/>
            <person name="Haas B."/>
            <person name="Nusbaum C."/>
            <person name="Birren B."/>
        </authorList>
    </citation>
    <scope>NUCLEOTIDE SEQUENCE [LARGE SCALE GENOMIC DNA]</scope>
    <source>
        <strain evidence="2 3">JP610</strain>
    </source>
</reference>
<evidence type="ECO:0000313" key="2">
    <source>
        <dbReference type="EMBL" id="KNC86527.1"/>
    </source>
</evidence>
<evidence type="ECO:0000256" key="1">
    <source>
        <dbReference type="SAM" id="MobiDB-lite"/>
    </source>
</evidence>
<accession>A0A0L0GBY7</accession>
<dbReference type="EMBL" id="KQ241647">
    <property type="protein sequence ID" value="KNC86527.1"/>
    <property type="molecule type" value="Genomic_DNA"/>
</dbReference>
<dbReference type="AlphaFoldDB" id="A0A0L0GBY7"/>
<gene>
    <name evidence="2" type="ORF">SARC_01300</name>
</gene>
<feature type="region of interest" description="Disordered" evidence="1">
    <location>
        <begin position="1"/>
        <end position="25"/>
    </location>
</feature>
<keyword evidence="3" id="KW-1185">Reference proteome</keyword>
<feature type="region of interest" description="Disordered" evidence="1">
    <location>
        <begin position="103"/>
        <end position="123"/>
    </location>
</feature>
<evidence type="ECO:0000313" key="3">
    <source>
        <dbReference type="Proteomes" id="UP000054560"/>
    </source>
</evidence>
<sequence>MAPKRTTTANADSTSNKRRRGGNPLLRKCEVDIHVSLSHLMQFLKIMTPPVISRAHTYEPQQDLLRRYRTPTNIRALSGIAAYHELCLNLTINTNHITERINTTQPVSRRSHPLTLHTHAPPDRPQGLDVACSEITELAHLAAEAYHESLYALLSRTVHVVLTSWVTHGPALAAIESALVLIGAVSTSAQPGAGDCSPGEFDTSDLCGYERR</sequence>
<feature type="compositionally biased region" description="Polar residues" evidence="1">
    <location>
        <begin position="1"/>
        <end position="14"/>
    </location>
</feature>
<dbReference type="GeneID" id="25901804"/>
<dbReference type="RefSeq" id="XP_014160429.1">
    <property type="nucleotide sequence ID" value="XM_014304954.1"/>
</dbReference>
<proteinExistence type="predicted"/>
<name>A0A0L0GBY7_9EUKA</name>